<keyword evidence="5 8" id="KW-0460">Magnesium</keyword>
<dbReference type="NCBIfam" id="TIGR00400">
    <property type="entry name" value="mgtE"/>
    <property type="match status" value="1"/>
</dbReference>
<comment type="function">
    <text evidence="8">Acts as a magnesium transporter.</text>
</comment>
<dbReference type="GO" id="GO:0005886">
    <property type="term" value="C:plasma membrane"/>
    <property type="evidence" value="ECO:0007669"/>
    <property type="project" value="UniProtKB-SubCell"/>
</dbReference>
<proteinExistence type="inferred from homology"/>
<protein>
    <recommendedName>
        <fullName evidence="8">Magnesium transporter MgtE</fullName>
    </recommendedName>
</protein>
<evidence type="ECO:0000256" key="8">
    <source>
        <dbReference type="RuleBase" id="RU362011"/>
    </source>
</evidence>
<sequence>MQDEISTGRVRKLITDRDLATLGSRVRKLSQNRVVKLLSELPLDQAAIVFRLLEKNESLAVFEELDQDTQADLITVLSRSQVLEIFRSLDPEEQTWLLDEMPSKVAKKIVAALGSKEMEGALSLLGYPRESIGRRMSPQVLRSRPTETVGELLGRIRASNSDNDVLSEIPVLTKDRKLVGKVELKALLEAEKHAQVATLMEADPYYSFTYEDDEKVAREILRHGELIHPIVDSERRLVGIVPLLDAARIDYHAAEEDHARAGGAEPLRRPYLLTSVLKVARSRIVWLLVLGISATLTVQVLEIFEATLSQKIALSLFIPLVIGIGGNTGSQAATTVTRALATGEIDIKDVGRVAFKEVRTGFAVGSLLALVALAIASAVYGFDIGLVIALTLALNCPIAATVGGVIPLVAKACKVDPAVFSTPFISTFCDASGLLVYFLVAKALLGL</sequence>
<dbReference type="InterPro" id="IPR046342">
    <property type="entry name" value="CBS_dom_sf"/>
</dbReference>
<reference evidence="10 11" key="1">
    <citation type="submission" date="2017-12" db="EMBL/GenBank/DDBJ databases">
        <title>Phylogenetic diversity of female urinary microbiome.</title>
        <authorList>
            <person name="Thomas-White K."/>
            <person name="Wolfe A.J."/>
        </authorList>
    </citation>
    <scope>NUCLEOTIDE SEQUENCE [LARGE SCALE GENOMIC DNA]</scope>
    <source>
        <strain evidence="10 11">UMB0402</strain>
    </source>
</reference>
<dbReference type="Gene3D" id="3.10.580.10">
    <property type="entry name" value="CBS-domain"/>
    <property type="match status" value="1"/>
</dbReference>
<dbReference type="Proteomes" id="UP000235122">
    <property type="component" value="Unassembled WGS sequence"/>
</dbReference>
<dbReference type="Pfam" id="PF03448">
    <property type="entry name" value="MgtE_N"/>
    <property type="match status" value="1"/>
</dbReference>
<dbReference type="EMBL" id="PKKO01000004">
    <property type="protein sequence ID" value="PKY72113.1"/>
    <property type="molecule type" value="Genomic_DNA"/>
</dbReference>
<dbReference type="InterPro" id="IPR006669">
    <property type="entry name" value="MgtE_transporter"/>
</dbReference>
<dbReference type="GO" id="GO:0015095">
    <property type="term" value="F:magnesium ion transmembrane transporter activity"/>
    <property type="evidence" value="ECO:0007669"/>
    <property type="project" value="UniProtKB-UniRule"/>
</dbReference>
<dbReference type="AlphaFoldDB" id="A0A2I1ILX0"/>
<evidence type="ECO:0000313" key="10">
    <source>
        <dbReference type="EMBL" id="PKY72113.1"/>
    </source>
</evidence>
<evidence type="ECO:0000256" key="7">
    <source>
        <dbReference type="ARBA" id="ARBA00023136"/>
    </source>
</evidence>
<evidence type="ECO:0000256" key="3">
    <source>
        <dbReference type="ARBA" id="ARBA00022448"/>
    </source>
</evidence>
<comment type="caution">
    <text evidence="8">Lacks conserved residue(s) required for the propagation of feature annotation.</text>
</comment>
<dbReference type="SUPFAM" id="SSF161093">
    <property type="entry name" value="MgtE membrane domain-like"/>
    <property type="match status" value="1"/>
</dbReference>
<evidence type="ECO:0000259" key="9">
    <source>
        <dbReference type="SMART" id="SM00924"/>
    </source>
</evidence>
<comment type="subcellular location">
    <subcellularLocation>
        <location evidence="8">Cell membrane</location>
        <topology evidence="8">Multi-pass membrane protein</topology>
    </subcellularLocation>
    <subcellularLocation>
        <location evidence="1">Membrane</location>
        <topology evidence="1">Multi-pass membrane protein</topology>
    </subcellularLocation>
</comment>
<dbReference type="InterPro" id="IPR006667">
    <property type="entry name" value="SLC41_membr_dom"/>
</dbReference>
<dbReference type="RefSeq" id="WP_024331263.1">
    <property type="nucleotide sequence ID" value="NZ_JASOXK010000003.1"/>
</dbReference>
<dbReference type="Gene3D" id="1.25.60.10">
    <property type="entry name" value="MgtE N-terminal domain-like"/>
    <property type="match status" value="1"/>
</dbReference>
<dbReference type="Pfam" id="PF01769">
    <property type="entry name" value="MgtE"/>
    <property type="match status" value="1"/>
</dbReference>
<keyword evidence="8" id="KW-1003">Cell membrane</keyword>
<evidence type="ECO:0000256" key="2">
    <source>
        <dbReference type="ARBA" id="ARBA00009749"/>
    </source>
</evidence>
<dbReference type="InterPro" id="IPR038076">
    <property type="entry name" value="MgtE_N_sf"/>
</dbReference>
<gene>
    <name evidence="10" type="primary">mgtE</name>
    <name evidence="10" type="ORF">CYJ19_07895</name>
</gene>
<comment type="caution">
    <text evidence="10">The sequence shown here is derived from an EMBL/GenBank/DDBJ whole genome shotgun (WGS) entry which is preliminary data.</text>
</comment>
<organism evidence="10 11">
    <name type="scientific">Winkia neuii</name>
    <dbReference type="NCBI Taxonomy" id="33007"/>
    <lineage>
        <taxon>Bacteria</taxon>
        <taxon>Bacillati</taxon>
        <taxon>Actinomycetota</taxon>
        <taxon>Actinomycetes</taxon>
        <taxon>Actinomycetales</taxon>
        <taxon>Actinomycetaceae</taxon>
        <taxon>Winkia</taxon>
    </lineage>
</organism>
<keyword evidence="11" id="KW-1185">Reference proteome</keyword>
<evidence type="ECO:0000256" key="4">
    <source>
        <dbReference type="ARBA" id="ARBA00022692"/>
    </source>
</evidence>
<dbReference type="InterPro" id="IPR036739">
    <property type="entry name" value="SLC41_membr_dom_sf"/>
</dbReference>
<feature type="transmembrane region" description="Helical" evidence="8">
    <location>
        <begin position="362"/>
        <end position="380"/>
    </location>
</feature>
<dbReference type="Gene3D" id="1.10.357.20">
    <property type="entry name" value="SLC41 divalent cation transporters, integral membrane domain"/>
    <property type="match status" value="1"/>
</dbReference>
<accession>A0A2I1ILX0</accession>
<evidence type="ECO:0000256" key="5">
    <source>
        <dbReference type="ARBA" id="ARBA00022842"/>
    </source>
</evidence>
<evidence type="ECO:0000313" key="11">
    <source>
        <dbReference type="Proteomes" id="UP000235122"/>
    </source>
</evidence>
<dbReference type="SUPFAM" id="SSF158791">
    <property type="entry name" value="MgtE N-terminal domain-like"/>
    <property type="match status" value="1"/>
</dbReference>
<feature type="transmembrane region" description="Helical" evidence="8">
    <location>
        <begin position="284"/>
        <end position="304"/>
    </location>
</feature>
<dbReference type="SUPFAM" id="SSF54631">
    <property type="entry name" value="CBS-domain pair"/>
    <property type="match status" value="1"/>
</dbReference>
<evidence type="ECO:0000256" key="1">
    <source>
        <dbReference type="ARBA" id="ARBA00004141"/>
    </source>
</evidence>
<name>A0A2I1ILX0_9ACTO</name>
<keyword evidence="8" id="KW-0479">Metal-binding</keyword>
<dbReference type="PANTHER" id="PTHR41394">
    <property type="entry name" value="MAGNESIUM TRANSPORTER MGTE"/>
    <property type="match status" value="1"/>
</dbReference>
<dbReference type="InterPro" id="IPR006668">
    <property type="entry name" value="Mg_transptr_MgtE_intracell_dom"/>
</dbReference>
<dbReference type="SMART" id="SM00924">
    <property type="entry name" value="MgtE_N"/>
    <property type="match status" value="1"/>
</dbReference>
<evidence type="ECO:0000256" key="6">
    <source>
        <dbReference type="ARBA" id="ARBA00022989"/>
    </source>
</evidence>
<dbReference type="STRING" id="33007.HMPREF3198_00538"/>
<dbReference type="GeneID" id="35867535"/>
<feature type="transmembrane region" description="Helical" evidence="8">
    <location>
        <begin position="418"/>
        <end position="440"/>
    </location>
</feature>
<keyword evidence="6 8" id="KW-1133">Transmembrane helix</keyword>
<keyword evidence="3 8" id="KW-0813">Transport</keyword>
<feature type="domain" description="Magnesium transporter MgtE intracellular" evidence="9">
    <location>
        <begin position="29"/>
        <end position="132"/>
    </location>
</feature>
<keyword evidence="4 8" id="KW-0812">Transmembrane</keyword>
<dbReference type="GO" id="GO:0046872">
    <property type="term" value="F:metal ion binding"/>
    <property type="evidence" value="ECO:0007669"/>
    <property type="project" value="UniProtKB-KW"/>
</dbReference>
<keyword evidence="7 8" id="KW-0472">Membrane</keyword>
<comment type="similarity">
    <text evidence="2 8">Belongs to the SLC41A transporter family.</text>
</comment>
<feature type="transmembrane region" description="Helical" evidence="8">
    <location>
        <begin position="386"/>
        <end position="406"/>
    </location>
</feature>
<dbReference type="PANTHER" id="PTHR41394:SF8">
    <property type="entry name" value="MAGNESIUM TRANSPORTER MGTE"/>
    <property type="match status" value="1"/>
</dbReference>
<comment type="subunit">
    <text evidence="8">Homodimer.</text>
</comment>